<feature type="domain" description="Putative auto-transporter adhesin head GIN" evidence="2">
    <location>
        <begin position="37"/>
        <end position="201"/>
    </location>
</feature>
<dbReference type="Gene3D" id="2.160.20.120">
    <property type="match status" value="1"/>
</dbReference>
<dbReference type="RefSeq" id="WP_284102079.1">
    <property type="nucleotide sequence ID" value="NZ_JARRAF010000024.1"/>
</dbReference>
<keyword evidence="4" id="KW-1185">Reference proteome</keyword>
<dbReference type="EMBL" id="JARRAF010000024">
    <property type="protein sequence ID" value="MDK2125766.1"/>
    <property type="molecule type" value="Genomic_DNA"/>
</dbReference>
<feature type="chain" id="PRO_5047295662" evidence="1">
    <location>
        <begin position="20"/>
        <end position="218"/>
    </location>
</feature>
<dbReference type="Pfam" id="PF10988">
    <property type="entry name" value="DUF2807"/>
    <property type="match status" value="1"/>
</dbReference>
<name>A0ABT7E0C5_9NEIS</name>
<organism evidence="3 4">
    <name type="scientific">Parachitinimonas caeni</name>
    <dbReference type="NCBI Taxonomy" id="3031301"/>
    <lineage>
        <taxon>Bacteria</taxon>
        <taxon>Pseudomonadati</taxon>
        <taxon>Pseudomonadota</taxon>
        <taxon>Betaproteobacteria</taxon>
        <taxon>Neisseriales</taxon>
        <taxon>Chitinibacteraceae</taxon>
        <taxon>Parachitinimonas</taxon>
    </lineage>
</organism>
<keyword evidence="1" id="KW-0732">Signal</keyword>
<accession>A0ABT7E0C5</accession>
<evidence type="ECO:0000256" key="1">
    <source>
        <dbReference type="SAM" id="SignalP"/>
    </source>
</evidence>
<evidence type="ECO:0000313" key="4">
    <source>
        <dbReference type="Proteomes" id="UP001172778"/>
    </source>
</evidence>
<comment type="caution">
    <text evidence="3">The sequence shown here is derived from an EMBL/GenBank/DDBJ whole genome shotgun (WGS) entry which is preliminary data.</text>
</comment>
<proteinExistence type="predicted"/>
<dbReference type="InterPro" id="IPR021255">
    <property type="entry name" value="DUF2807"/>
</dbReference>
<evidence type="ECO:0000259" key="2">
    <source>
        <dbReference type="Pfam" id="PF10988"/>
    </source>
</evidence>
<dbReference type="Proteomes" id="UP001172778">
    <property type="component" value="Unassembled WGS sequence"/>
</dbReference>
<dbReference type="PROSITE" id="PS51257">
    <property type="entry name" value="PROKAR_LIPOPROTEIN"/>
    <property type="match status" value="1"/>
</dbReference>
<feature type="signal peptide" evidence="1">
    <location>
        <begin position="1"/>
        <end position="19"/>
    </location>
</feature>
<evidence type="ECO:0000313" key="3">
    <source>
        <dbReference type="EMBL" id="MDK2125766.1"/>
    </source>
</evidence>
<sequence length="218" mass="22842">MQKSLLFIAATLASLACQAETVKGNGKLAEQNRQLGDFQAIRSEGAWNLDVSIGAAPSIRIKADENLLPVIETLVEANQLVIRFKDRQDVHVKNTNSLKIEVTVPELRAYSHAGVGKTAFHGLKGEKFSVNYMGAGLVSGTGKVDKFDVVAKGTGALDFSALKSREAVVGLSGVGSVSVYASDSLSAKVDGIGSLTYYGNPGKISKTVSGIGVVRSGD</sequence>
<gene>
    <name evidence="3" type="ORF">PZA18_17065</name>
</gene>
<protein>
    <submittedName>
        <fullName evidence="3">DUF2807 domain-containing protein</fullName>
    </submittedName>
</protein>
<reference evidence="3" key="1">
    <citation type="submission" date="2023-03" db="EMBL/GenBank/DDBJ databases">
        <title>Chitinimonas shenzhenensis gen. nov., sp. nov., a novel member of family Burkholderiaceae isolated from activated sludge collected in Shen Zhen, China.</title>
        <authorList>
            <person name="Wang X."/>
        </authorList>
    </citation>
    <scope>NUCLEOTIDE SEQUENCE</scope>
    <source>
        <strain evidence="3">DQS-5</strain>
    </source>
</reference>